<dbReference type="OrthoDB" id="6391217at2759"/>
<protein>
    <recommendedName>
        <fullName evidence="6">THAP-type domain-containing protein</fullName>
    </recommendedName>
</protein>
<dbReference type="PROSITE" id="PS50950">
    <property type="entry name" value="ZF_THAP"/>
    <property type="match status" value="1"/>
</dbReference>
<evidence type="ECO:0000313" key="7">
    <source>
        <dbReference type="EMBL" id="KZR96883.1"/>
    </source>
</evidence>
<dbReference type="SUPFAM" id="SSF57716">
    <property type="entry name" value="Glucocorticoid receptor-like (DNA-binding domain)"/>
    <property type="match status" value="1"/>
</dbReference>
<dbReference type="Gene3D" id="6.20.210.20">
    <property type="entry name" value="THAP domain"/>
    <property type="match status" value="1"/>
</dbReference>
<organism evidence="7 8">
    <name type="scientific">Daphnia magna</name>
    <dbReference type="NCBI Taxonomy" id="35525"/>
    <lineage>
        <taxon>Eukaryota</taxon>
        <taxon>Metazoa</taxon>
        <taxon>Ecdysozoa</taxon>
        <taxon>Arthropoda</taxon>
        <taxon>Crustacea</taxon>
        <taxon>Branchiopoda</taxon>
        <taxon>Diplostraca</taxon>
        <taxon>Cladocera</taxon>
        <taxon>Anomopoda</taxon>
        <taxon>Daphniidae</taxon>
        <taxon>Daphnia</taxon>
    </lineage>
</organism>
<evidence type="ECO:0000256" key="2">
    <source>
        <dbReference type="ARBA" id="ARBA00022771"/>
    </source>
</evidence>
<evidence type="ECO:0000259" key="6">
    <source>
        <dbReference type="PROSITE" id="PS50950"/>
    </source>
</evidence>
<evidence type="ECO:0000256" key="4">
    <source>
        <dbReference type="ARBA" id="ARBA00023125"/>
    </source>
</evidence>
<dbReference type="EMBL" id="LRGB01023365">
    <property type="protein sequence ID" value="KZR96883.1"/>
    <property type="molecule type" value="Genomic_DNA"/>
</dbReference>
<dbReference type="GO" id="GO:0008270">
    <property type="term" value="F:zinc ion binding"/>
    <property type="evidence" value="ECO:0007669"/>
    <property type="project" value="UniProtKB-KW"/>
</dbReference>
<sequence>TKFRAPRDEKQFILWQKAIPRSDRKLTKQDYVCAKHFKDKDLTKERTILNEVFPLKIWKLAAEAIPTLNLCNC</sequence>
<feature type="non-terminal residue" evidence="7">
    <location>
        <position position="1"/>
    </location>
</feature>
<evidence type="ECO:0000256" key="3">
    <source>
        <dbReference type="ARBA" id="ARBA00022833"/>
    </source>
</evidence>
<name>A0A164EL05_9CRUS</name>
<accession>A0A164EL05</accession>
<evidence type="ECO:0000256" key="1">
    <source>
        <dbReference type="ARBA" id="ARBA00022723"/>
    </source>
</evidence>
<dbReference type="InterPro" id="IPR038441">
    <property type="entry name" value="THAP_Znf_sf"/>
</dbReference>
<gene>
    <name evidence="7" type="ORF">APZ42_008533</name>
</gene>
<keyword evidence="4 5" id="KW-0238">DNA-binding</keyword>
<feature type="domain" description="THAP-type" evidence="6">
    <location>
        <begin position="1"/>
        <end position="69"/>
    </location>
</feature>
<comment type="caution">
    <text evidence="7">The sequence shown here is derived from an EMBL/GenBank/DDBJ whole genome shotgun (WGS) entry which is preliminary data.</text>
</comment>
<keyword evidence="2 5" id="KW-0863">Zinc-finger</keyword>
<dbReference type="Pfam" id="PF05485">
    <property type="entry name" value="THAP"/>
    <property type="match status" value="1"/>
</dbReference>
<dbReference type="InterPro" id="IPR006612">
    <property type="entry name" value="THAP_Znf"/>
</dbReference>
<dbReference type="AlphaFoldDB" id="A0A164EL05"/>
<dbReference type="GO" id="GO:0003677">
    <property type="term" value="F:DNA binding"/>
    <property type="evidence" value="ECO:0007669"/>
    <property type="project" value="UniProtKB-UniRule"/>
</dbReference>
<dbReference type="Proteomes" id="UP000076858">
    <property type="component" value="Unassembled WGS sequence"/>
</dbReference>
<keyword evidence="3" id="KW-0862">Zinc</keyword>
<keyword evidence="8" id="KW-1185">Reference proteome</keyword>
<feature type="non-terminal residue" evidence="7">
    <location>
        <position position="73"/>
    </location>
</feature>
<evidence type="ECO:0000256" key="5">
    <source>
        <dbReference type="PROSITE-ProRule" id="PRU00309"/>
    </source>
</evidence>
<reference evidence="7 8" key="1">
    <citation type="submission" date="2016-03" db="EMBL/GenBank/DDBJ databases">
        <title>EvidentialGene: Evidence-directed Construction of Genes on Genomes.</title>
        <authorList>
            <person name="Gilbert D.G."/>
            <person name="Choi J.-H."/>
            <person name="Mockaitis K."/>
            <person name="Colbourne J."/>
            <person name="Pfrender M."/>
        </authorList>
    </citation>
    <scope>NUCLEOTIDE SEQUENCE [LARGE SCALE GENOMIC DNA]</scope>
    <source>
        <strain evidence="7 8">Xinb3</strain>
        <tissue evidence="7">Complete organism</tissue>
    </source>
</reference>
<proteinExistence type="predicted"/>
<keyword evidence="1" id="KW-0479">Metal-binding</keyword>
<evidence type="ECO:0000313" key="8">
    <source>
        <dbReference type="Proteomes" id="UP000076858"/>
    </source>
</evidence>